<dbReference type="EMBL" id="CAUYUJ010015194">
    <property type="protein sequence ID" value="CAK0850976.1"/>
    <property type="molecule type" value="Genomic_DNA"/>
</dbReference>
<gene>
    <name evidence="2" type="ORF">PCOR1329_LOCUS43250</name>
</gene>
<accession>A0ABN9TXD6</accession>
<dbReference type="Proteomes" id="UP001189429">
    <property type="component" value="Unassembled WGS sequence"/>
</dbReference>
<name>A0ABN9TXD6_9DINO</name>
<feature type="region of interest" description="Disordered" evidence="1">
    <location>
        <begin position="382"/>
        <end position="417"/>
    </location>
</feature>
<sequence length="1049" mass="112728">MRPLLPVLQRLCPRATWPAPEEGDAFDLPPPPTEGYLGPELAPQGTLSAQGEKAIEAITGCKATVRGRCKGKRNRNGGRFLTVHGPPEGLQTAWRLAVECIRGNGVDGYFGSIKLGGAIRGTYTELGGTTESPCVQTCTIACTCQTCTTACTCQRSYGKKQEIITALRNEKKLMTSKIYRRDCALRAMKGAKNATAPKVVKKKAHPKVVKKKAAPKVVKKKVRLGLAVDLATDDQQRFGQKCCSCQIIFPKDGSMELKQITSNSCRCHDCATLYKRIQRMTKSTGLDTRKLTADERVNLMREAHGEMGPDLQKRLEETIRVGNIRRTCSKLTVGGPFEDPADVRLRFKDKPEQLANIEKYAQRLHCPVRRIHLAQVPTYSQDNTTADITEEERTRKVVGEQDIKKQKPTKDDTGNSDKRINAAAKKKLQVEVDKLPGAVNALKSQKCEAAAQDMEGGVPPHVMKSVDKNIAALDAAIEAGKGLKDADGATKGDATAYIDDATKKADAAIALGGQMASLIQWALDAKTQVRKAKSSQTGGAAARVDNDPKAVAPDPSSPQSLGVAMATLDRVLADAVAYLRANVTAAGGVGAITADAFRAMLEAGRQSILDGISRNPQVDIQTSTACIDALTNSDFPATMLQEFVSLVNARVGPHRARGTPPPTIMQTHFFIQRMLTEADWECLRSTTRPAQDKIETIVDRAEALGCVYPSEITHVHWVAVIVTASQAGAGEAHHAINGHNALGLLGDMQACMRRKRSRVRLPHYGVVTVYPDTPATLRTLHQGLHDHAYQFAAPVGNMVDENVLMQLRVSMPARRTHTSVVTPPRRAAVSPTYSMENNMMQMLQAMMTGQFGGRANDGMLRNLQIFPSPLQLPLEDAPAGGAAAAPAGGAVAAIADGSVDARDVEPPADGGAALDESAPEPPAGDVGGLTKYMGDELKKGIDKKKKTTVAKKRPSAAMKRPAASASTAPPKVAKKTEAAPSLKFPGAPKGPAATKCLPNGWTICASLSKGKWRVKKEGARADHGFHWNAKAYTAKEAWGMLLEHVNYGK</sequence>
<comment type="caution">
    <text evidence="2">The sequence shown here is derived from an EMBL/GenBank/DDBJ whole genome shotgun (WGS) entry which is preliminary data.</text>
</comment>
<protein>
    <submittedName>
        <fullName evidence="2">Uncharacterized protein</fullName>
    </submittedName>
</protein>
<evidence type="ECO:0000256" key="1">
    <source>
        <dbReference type="SAM" id="MobiDB-lite"/>
    </source>
</evidence>
<reference evidence="2" key="1">
    <citation type="submission" date="2023-10" db="EMBL/GenBank/DDBJ databases">
        <authorList>
            <person name="Chen Y."/>
            <person name="Shah S."/>
            <person name="Dougan E. K."/>
            <person name="Thang M."/>
            <person name="Chan C."/>
        </authorList>
    </citation>
    <scope>NUCLEOTIDE SEQUENCE [LARGE SCALE GENOMIC DNA]</scope>
</reference>
<feature type="region of interest" description="Disordered" evidence="1">
    <location>
        <begin position="943"/>
        <end position="991"/>
    </location>
</feature>
<keyword evidence="3" id="KW-1185">Reference proteome</keyword>
<feature type="region of interest" description="Disordered" evidence="1">
    <location>
        <begin position="901"/>
        <end position="931"/>
    </location>
</feature>
<feature type="region of interest" description="Disordered" evidence="1">
    <location>
        <begin position="18"/>
        <end position="38"/>
    </location>
</feature>
<evidence type="ECO:0000313" key="2">
    <source>
        <dbReference type="EMBL" id="CAK0850976.1"/>
    </source>
</evidence>
<feature type="region of interest" description="Disordered" evidence="1">
    <location>
        <begin position="534"/>
        <end position="558"/>
    </location>
</feature>
<evidence type="ECO:0000313" key="3">
    <source>
        <dbReference type="Proteomes" id="UP001189429"/>
    </source>
</evidence>
<organism evidence="2 3">
    <name type="scientific">Prorocentrum cordatum</name>
    <dbReference type="NCBI Taxonomy" id="2364126"/>
    <lineage>
        <taxon>Eukaryota</taxon>
        <taxon>Sar</taxon>
        <taxon>Alveolata</taxon>
        <taxon>Dinophyceae</taxon>
        <taxon>Prorocentrales</taxon>
        <taxon>Prorocentraceae</taxon>
        <taxon>Prorocentrum</taxon>
    </lineage>
</organism>
<feature type="compositionally biased region" description="Basic residues" evidence="1">
    <location>
        <begin position="943"/>
        <end position="954"/>
    </location>
</feature>
<proteinExistence type="predicted"/>
<feature type="compositionally biased region" description="Basic and acidic residues" evidence="1">
    <location>
        <begin position="391"/>
        <end position="417"/>
    </location>
</feature>